<evidence type="ECO:0000313" key="4">
    <source>
        <dbReference type="Proteomes" id="UP000075666"/>
    </source>
</evidence>
<dbReference type="Proteomes" id="UP000595512">
    <property type="component" value="Chromosome"/>
</dbReference>
<evidence type="ECO:0000313" key="2">
    <source>
        <dbReference type="EMBL" id="KYD08261.1"/>
    </source>
</evidence>
<dbReference type="KEGG" id="hspo:JGZ69_04975"/>
<evidence type="ECO:0000313" key="5">
    <source>
        <dbReference type="Proteomes" id="UP000595512"/>
    </source>
</evidence>
<dbReference type="STRING" id="46224.B4102_2834"/>
<name>A0A150L7G3_9BACI</name>
<feature type="region of interest" description="Disordered" evidence="1">
    <location>
        <begin position="37"/>
        <end position="56"/>
    </location>
</feature>
<protein>
    <submittedName>
        <fullName evidence="2">Uncharacterized protein</fullName>
    </submittedName>
</protein>
<proteinExistence type="predicted"/>
<organism evidence="2 4">
    <name type="scientific">Heyndrickxia sporothermodurans</name>
    <dbReference type="NCBI Taxonomy" id="46224"/>
    <lineage>
        <taxon>Bacteria</taxon>
        <taxon>Bacillati</taxon>
        <taxon>Bacillota</taxon>
        <taxon>Bacilli</taxon>
        <taxon>Bacillales</taxon>
        <taxon>Bacillaceae</taxon>
        <taxon>Heyndrickxia</taxon>
    </lineage>
</organism>
<evidence type="ECO:0000256" key="1">
    <source>
        <dbReference type="SAM" id="MobiDB-lite"/>
    </source>
</evidence>
<reference evidence="2 4" key="1">
    <citation type="submission" date="2016-01" db="EMBL/GenBank/DDBJ databases">
        <title>Genome Sequences of Twelve Sporeforming Bacillus Species Isolated from Foods.</title>
        <authorList>
            <person name="Berendsen E.M."/>
            <person name="Wells-Bennik M.H."/>
            <person name="Krawcyk A.O."/>
            <person name="De Jong A."/>
            <person name="Holsappel S."/>
            <person name="Eijlander R.T."/>
            <person name="Kuipers O.P."/>
        </authorList>
    </citation>
    <scope>NUCLEOTIDE SEQUENCE [LARGE SCALE GENOMIC DNA]</scope>
    <source>
        <strain evidence="2 4">B4102</strain>
    </source>
</reference>
<sequence length="56" mass="6307">MDPSVFSKGLTGVLYFIIIQAADVVRMMVHMKKEVDEEAKQMDDLGLSDEEMSSIK</sequence>
<dbReference type="EMBL" id="CP066701">
    <property type="protein sequence ID" value="QQX26240.1"/>
    <property type="molecule type" value="Genomic_DNA"/>
</dbReference>
<dbReference type="PATRIC" id="fig|46224.3.peg.2414"/>
<dbReference type="AlphaFoldDB" id="A0A150L7G3"/>
<dbReference type="EMBL" id="LQYN01000033">
    <property type="protein sequence ID" value="KYD08261.1"/>
    <property type="molecule type" value="Genomic_DNA"/>
</dbReference>
<gene>
    <name evidence="2" type="ORF">B4102_2834</name>
    <name evidence="3" type="ORF">JGZ69_04975</name>
</gene>
<dbReference type="Proteomes" id="UP000075666">
    <property type="component" value="Unassembled WGS sequence"/>
</dbReference>
<accession>A0A150L7G3</accession>
<evidence type="ECO:0000313" key="3">
    <source>
        <dbReference type="EMBL" id="QQX26240.1"/>
    </source>
</evidence>
<dbReference type="RefSeq" id="WP_142406488.1">
    <property type="nucleotide sequence ID" value="NZ_CP066701.1"/>
</dbReference>
<keyword evidence="4" id="KW-1185">Reference proteome</keyword>
<feature type="compositionally biased region" description="Acidic residues" evidence="1">
    <location>
        <begin position="46"/>
        <end position="56"/>
    </location>
</feature>
<reference evidence="3 5" key="2">
    <citation type="submission" date="2020-12" db="EMBL/GenBank/DDBJ databases">
        <title>Taxonomic evaluation of the Bacillus sporothermodurans group of bacteria based on whole genome sequences.</title>
        <authorList>
            <person name="Fiedler G."/>
            <person name="Herbstmann A.-D."/>
            <person name="Doll E."/>
            <person name="Wenning M."/>
            <person name="Brinks E."/>
            <person name="Kabisch J."/>
            <person name="Breitenwieser F."/>
            <person name="Lappann M."/>
            <person name="Boehnlein C."/>
            <person name="Franz C."/>
        </authorList>
    </citation>
    <scope>NUCLEOTIDE SEQUENCE [LARGE SCALE GENOMIC DNA]</scope>
    <source>
        <strain evidence="3 5">DSM 10599</strain>
    </source>
</reference>